<dbReference type="RefSeq" id="XP_004347051.1">
    <property type="nucleotide sequence ID" value="XM_004347001.2"/>
</dbReference>
<evidence type="ECO:0000256" key="1">
    <source>
        <dbReference type="ARBA" id="ARBA00004305"/>
    </source>
</evidence>
<dbReference type="AlphaFoldDB" id="A0A0D2X3R8"/>
<dbReference type="EMBL" id="KE346367">
    <property type="protein sequence ID" value="KJE94784.1"/>
    <property type="molecule type" value="Genomic_DNA"/>
</dbReference>
<dbReference type="PhylomeDB" id="A0A0D2X3R8"/>
<dbReference type="GO" id="GO:0005759">
    <property type="term" value="C:mitochondrial matrix"/>
    <property type="evidence" value="ECO:0007669"/>
    <property type="project" value="UniProtKB-SubCell"/>
</dbReference>
<comment type="subcellular location">
    <subcellularLocation>
        <location evidence="1">Mitochondrion matrix</location>
    </subcellularLocation>
</comment>
<dbReference type="InterPro" id="IPR050435">
    <property type="entry name" value="MZM1/LYRM7"/>
</dbReference>
<dbReference type="PANTHER" id="PTHR46749">
    <property type="entry name" value="COMPLEX III ASSEMBLY FACTOR LYRM7"/>
    <property type="match status" value="1"/>
</dbReference>
<reference evidence="6" key="1">
    <citation type="submission" date="2011-02" db="EMBL/GenBank/DDBJ databases">
        <title>The Genome Sequence of Capsaspora owczarzaki ATCC 30864.</title>
        <authorList>
            <person name="Russ C."/>
            <person name="Cuomo C."/>
            <person name="Burger G."/>
            <person name="Gray M.W."/>
            <person name="Holland P.W.H."/>
            <person name="King N."/>
            <person name="Lang F.B.F."/>
            <person name="Roger A.J."/>
            <person name="Ruiz-Trillo I."/>
            <person name="Young S.K."/>
            <person name="Zeng Q."/>
            <person name="Gargeya S."/>
            <person name="Alvarado L."/>
            <person name="Berlin A."/>
            <person name="Chapman S.B."/>
            <person name="Chen Z."/>
            <person name="Freedman E."/>
            <person name="Gellesch M."/>
            <person name="Goldberg J."/>
            <person name="Griggs A."/>
            <person name="Gujja S."/>
            <person name="Heilman E."/>
            <person name="Heiman D."/>
            <person name="Howarth C."/>
            <person name="Mehta T."/>
            <person name="Neiman D."/>
            <person name="Pearson M."/>
            <person name="Roberts A."/>
            <person name="Saif S."/>
            <person name="Shea T."/>
            <person name="Shenoy N."/>
            <person name="Sisk P."/>
            <person name="Stolte C."/>
            <person name="Sykes S."/>
            <person name="White J."/>
            <person name="Yandava C."/>
            <person name="Haas B."/>
            <person name="Nusbaum C."/>
            <person name="Birren B."/>
        </authorList>
    </citation>
    <scope>NUCLEOTIDE SEQUENCE</scope>
    <source>
        <strain evidence="6">ATCC 30864</strain>
    </source>
</reference>
<proteinExistence type="predicted"/>
<evidence type="ECO:0000256" key="3">
    <source>
        <dbReference type="ARBA" id="ARBA00023186"/>
    </source>
</evidence>
<protein>
    <submittedName>
        <fullName evidence="5">Uncharacterized protein</fullName>
    </submittedName>
</protein>
<dbReference type="FunCoup" id="A0A0D2X3R8">
    <property type="interactions" value="57"/>
</dbReference>
<gene>
    <name evidence="5" type="ORF">CAOG_005366</name>
</gene>
<evidence type="ECO:0000313" key="6">
    <source>
        <dbReference type="Proteomes" id="UP000008743"/>
    </source>
</evidence>
<dbReference type="GO" id="GO:0044183">
    <property type="term" value="F:protein folding chaperone"/>
    <property type="evidence" value="ECO:0007669"/>
    <property type="project" value="TreeGrafter"/>
</dbReference>
<dbReference type="OrthoDB" id="529194at2759"/>
<organism evidence="5 6">
    <name type="scientific">Capsaspora owczarzaki (strain ATCC 30864)</name>
    <dbReference type="NCBI Taxonomy" id="595528"/>
    <lineage>
        <taxon>Eukaryota</taxon>
        <taxon>Filasterea</taxon>
        <taxon>Capsaspora</taxon>
    </lineage>
</organism>
<evidence type="ECO:0000313" key="5">
    <source>
        <dbReference type="EMBL" id="KJE94784.1"/>
    </source>
</evidence>
<dbReference type="Proteomes" id="UP000008743">
    <property type="component" value="Unassembled WGS sequence"/>
</dbReference>
<accession>A0A0D2X3R8</accession>
<dbReference type="GO" id="GO:0034551">
    <property type="term" value="P:mitochondrial respiratory chain complex III assembly"/>
    <property type="evidence" value="ECO:0007669"/>
    <property type="project" value="InterPro"/>
</dbReference>
<keyword evidence="2" id="KW-0496">Mitochondrion</keyword>
<keyword evidence="6" id="KW-1185">Reference proteome</keyword>
<name>A0A0D2X3R8_CAPO3</name>
<feature type="region of interest" description="Disordered" evidence="4">
    <location>
        <begin position="82"/>
        <end position="127"/>
    </location>
</feature>
<evidence type="ECO:0000256" key="2">
    <source>
        <dbReference type="ARBA" id="ARBA00023128"/>
    </source>
</evidence>
<dbReference type="OMA" id="KYKLRIH"/>
<sequence length="127" mass="13855">MAQRAAALGAFRTVVRASERCFTGDKVALTEAKKRIRSEFASRKNEVDPAAITASIKMATDTALFLDKYVVQGAKREQKDQTFELRIRDTTQLDTNPPVKCKNGDKNATPSPAPQGPSPCSSAPRPF</sequence>
<evidence type="ECO:0000256" key="4">
    <source>
        <dbReference type="SAM" id="MobiDB-lite"/>
    </source>
</evidence>
<dbReference type="InParanoid" id="A0A0D2X3R8"/>
<dbReference type="PANTHER" id="PTHR46749:SF1">
    <property type="entry name" value="COMPLEX III ASSEMBLY FACTOR LYRM7"/>
    <property type="match status" value="1"/>
</dbReference>
<feature type="compositionally biased region" description="Basic and acidic residues" evidence="4">
    <location>
        <begin position="82"/>
        <end position="91"/>
    </location>
</feature>
<dbReference type="CDD" id="cd20267">
    <property type="entry name" value="Complex1_LYR_LYRM7"/>
    <property type="match status" value="1"/>
</dbReference>
<keyword evidence="3" id="KW-0143">Chaperone</keyword>
<dbReference type="InterPro" id="IPR045298">
    <property type="entry name" value="Complex1_LYR_LYRM7"/>
</dbReference>